<dbReference type="GO" id="GO:0005634">
    <property type="term" value="C:nucleus"/>
    <property type="evidence" value="ECO:0007669"/>
    <property type="project" value="UniProtKB-UniRule"/>
</dbReference>
<dbReference type="GO" id="GO:0003677">
    <property type="term" value="F:DNA binding"/>
    <property type="evidence" value="ECO:0007669"/>
    <property type="project" value="UniProtKB-UniRule"/>
</dbReference>
<evidence type="ECO:0000259" key="3">
    <source>
        <dbReference type="PROSITE" id="PS50118"/>
    </source>
</evidence>
<dbReference type="InterPro" id="IPR009071">
    <property type="entry name" value="HMG_box_dom"/>
</dbReference>
<keyword evidence="1" id="KW-0539">Nucleus</keyword>
<protein>
    <recommendedName>
        <fullName evidence="3">HMG box domain-containing protein</fullName>
    </recommendedName>
</protein>
<feature type="region of interest" description="Disordered" evidence="2">
    <location>
        <begin position="38"/>
        <end position="76"/>
    </location>
</feature>
<dbReference type="GO" id="GO:0035092">
    <property type="term" value="P:sperm DNA condensation"/>
    <property type="evidence" value="ECO:0007669"/>
    <property type="project" value="InterPro"/>
</dbReference>
<dbReference type="InterPro" id="IPR036910">
    <property type="entry name" value="HMG_box_dom_sf"/>
</dbReference>
<dbReference type="CDD" id="cd00084">
    <property type="entry name" value="HMG-box_SF"/>
    <property type="match status" value="1"/>
</dbReference>
<evidence type="ECO:0000256" key="1">
    <source>
        <dbReference type="PROSITE-ProRule" id="PRU00267"/>
    </source>
</evidence>
<sequence length="172" mass="20180">MLISQWCRYCLEVAACISWIYFSFLKLRNHRNHLKQRQPLTMAPESNNQSSNATGKVEKAGESSKGRGNGVYNPGRKSRNPYLNFLREFRRQNYHLSAVEVVRRGAAHWRQLTEEQKLPYVRIAFYAPMRPRRCPMCGMRYRMKRASSAQSSARKSKLVKSQQMRMPAKKQH</sequence>
<dbReference type="EMBL" id="GGFL01005156">
    <property type="protein sequence ID" value="MBW69334.1"/>
    <property type="molecule type" value="Transcribed_RNA"/>
</dbReference>
<feature type="compositionally biased region" description="Basic and acidic residues" evidence="2">
    <location>
        <begin position="56"/>
        <end position="65"/>
    </location>
</feature>
<feature type="domain" description="HMG box" evidence="3">
    <location>
        <begin position="75"/>
        <end position="124"/>
    </location>
</feature>
<name>A0A2M4CVG9_ANODA</name>
<feature type="region of interest" description="Disordered" evidence="2">
    <location>
        <begin position="145"/>
        <end position="172"/>
    </location>
</feature>
<dbReference type="InterPro" id="IPR024460">
    <property type="entry name" value="Protamine-like"/>
</dbReference>
<dbReference type="SUPFAM" id="SSF47095">
    <property type="entry name" value="HMG-box"/>
    <property type="match status" value="1"/>
</dbReference>
<dbReference type="AlphaFoldDB" id="A0A2M4CVG9"/>
<evidence type="ECO:0000256" key="2">
    <source>
        <dbReference type="SAM" id="MobiDB-lite"/>
    </source>
</evidence>
<dbReference type="Pfam" id="PF06382">
    <property type="entry name" value="Protamine_like"/>
    <property type="match status" value="1"/>
</dbReference>
<reference evidence="4" key="1">
    <citation type="submission" date="2018-01" db="EMBL/GenBank/DDBJ databases">
        <title>An insight into the sialome of Amazonian anophelines.</title>
        <authorList>
            <person name="Ribeiro J.M."/>
            <person name="Scarpassa V."/>
            <person name="Calvo E."/>
        </authorList>
    </citation>
    <scope>NUCLEOTIDE SEQUENCE</scope>
</reference>
<organism evidence="4">
    <name type="scientific">Anopheles darlingi</name>
    <name type="common">Mosquito</name>
    <dbReference type="NCBI Taxonomy" id="43151"/>
    <lineage>
        <taxon>Eukaryota</taxon>
        <taxon>Metazoa</taxon>
        <taxon>Ecdysozoa</taxon>
        <taxon>Arthropoda</taxon>
        <taxon>Hexapoda</taxon>
        <taxon>Insecta</taxon>
        <taxon>Pterygota</taxon>
        <taxon>Neoptera</taxon>
        <taxon>Endopterygota</taxon>
        <taxon>Diptera</taxon>
        <taxon>Nematocera</taxon>
        <taxon>Culicoidea</taxon>
        <taxon>Culicidae</taxon>
        <taxon>Anophelinae</taxon>
        <taxon>Anopheles</taxon>
    </lineage>
</organism>
<accession>A0A2M4CVG9</accession>
<evidence type="ECO:0000313" key="4">
    <source>
        <dbReference type="EMBL" id="MBW69334.1"/>
    </source>
</evidence>
<proteinExistence type="predicted"/>
<dbReference type="Gene3D" id="1.10.30.10">
    <property type="entry name" value="High mobility group box domain"/>
    <property type="match status" value="1"/>
</dbReference>
<feature type="DNA-binding region" description="HMG box" evidence="1">
    <location>
        <begin position="75"/>
        <end position="124"/>
    </location>
</feature>
<dbReference type="PROSITE" id="PS50118">
    <property type="entry name" value="HMG_BOX_2"/>
    <property type="match status" value="1"/>
</dbReference>
<keyword evidence="1" id="KW-0238">DNA-binding</keyword>
<feature type="compositionally biased region" description="Polar residues" evidence="2">
    <location>
        <begin position="44"/>
        <end position="54"/>
    </location>
</feature>